<evidence type="ECO:0000256" key="7">
    <source>
        <dbReference type="ARBA" id="ARBA00022989"/>
    </source>
</evidence>
<keyword evidence="5 11" id="KW-0812">Transmembrane</keyword>
<feature type="transmembrane region" description="Helical" evidence="11">
    <location>
        <begin position="14"/>
        <end position="35"/>
    </location>
</feature>
<dbReference type="PANTHER" id="PTHR28286:SF2">
    <property type="entry name" value="BACTERIORHODOPSIN _OPSIN, NOPA (EUROFUNG)"/>
    <property type="match status" value="1"/>
</dbReference>
<comment type="subcellular location">
    <subcellularLocation>
        <location evidence="1">Membrane</location>
        <topology evidence="1">Multi-pass membrane protein</topology>
    </subcellularLocation>
</comment>
<dbReference type="InterPro" id="IPR001425">
    <property type="entry name" value="Arc/bac/fun_rhodopsins"/>
</dbReference>
<dbReference type="PANTHER" id="PTHR28286">
    <property type="match status" value="1"/>
</dbReference>
<dbReference type="PDB" id="8H79">
    <property type="method" value="X-ray"/>
    <property type="resolution" value="2.07 A"/>
    <property type="chains" value="A=1-256"/>
</dbReference>
<evidence type="ECO:0000256" key="9">
    <source>
        <dbReference type="ARBA" id="ARBA00023136"/>
    </source>
</evidence>
<evidence type="ECO:0000256" key="8">
    <source>
        <dbReference type="ARBA" id="ARBA00022991"/>
    </source>
</evidence>
<dbReference type="GO" id="GO:0016020">
    <property type="term" value="C:membrane"/>
    <property type="evidence" value="ECO:0007669"/>
    <property type="project" value="UniProtKB-SubCell"/>
</dbReference>
<sequence>GSSGSSGMNLLSQVSFWVGCGILAFGSIVFGLGAWNAKRQSWEEFYIVHFTVTTVAACAYLAMAMGQGEITLQNTDLAAEGVRHIYWARYCDWIVTTPLILFSICRLSKVRGTMIAGIIMSDVLMIITGAIAAFSFAPERYVWYIVSCMFEVAIFVILLGAVRTSAMRQHYDVKNLFNLVFTVFSIYFWAYPIVWILGQKGVGLYGTGVESLLIMLLDITAKVFYGFLLLRDRETLQRMGQLSSVPNSGSGVGNYR</sequence>
<keyword evidence="7 11" id="KW-1133">Transmembrane helix</keyword>
<evidence type="ECO:0000256" key="4">
    <source>
        <dbReference type="ARBA" id="ARBA00022606"/>
    </source>
</evidence>
<dbReference type="SMART" id="SM01021">
    <property type="entry name" value="Bac_rhodopsin"/>
    <property type="match status" value="1"/>
</dbReference>
<keyword evidence="3" id="KW-0600">Photoreceptor protein</keyword>
<dbReference type="PROSITE" id="PS00950">
    <property type="entry name" value="BACTERIAL_OPSIN_1"/>
    <property type="match status" value="1"/>
</dbReference>
<keyword evidence="6" id="KW-0681">Retinal protein</keyword>
<keyword evidence="10" id="KW-0675">Receptor</keyword>
<evidence type="ECO:0000256" key="6">
    <source>
        <dbReference type="ARBA" id="ARBA00022925"/>
    </source>
</evidence>
<dbReference type="AlphaFoldDB" id="A0AAJ6N6B2"/>
<evidence type="ECO:0000313" key="12">
    <source>
        <dbReference type="PDB" id="8H79"/>
    </source>
</evidence>
<reference evidence="13" key="1">
    <citation type="journal article" date="2024" name="ISME J.">
        <title>Cyanorhodopsin-II represents a yellow-absorbing proton-pumping rhodopsin clade within cyanobacteria.</title>
        <authorList>
            <person name="Hasegawa-Takano M."/>
            <person name="Hosaka T."/>
            <person name="Kojima K."/>
            <person name="Nishimura Y."/>
            <person name="Kurihara M."/>
            <person name="Nakajima Y."/>
            <person name="Ishizuka-Katsura Y."/>
            <person name="Kimura-Someya T."/>
            <person name="Shirouzu M."/>
            <person name="Sudo Y."/>
            <person name="Yoshizawa S."/>
        </authorList>
    </citation>
    <scope>X-RAY CRYSTALLOGRAPHY (2.07 ANGSTROMS)</scope>
</reference>
<feature type="transmembrane region" description="Helical" evidence="11">
    <location>
        <begin position="141"/>
        <end position="164"/>
    </location>
</feature>
<evidence type="ECO:0000256" key="3">
    <source>
        <dbReference type="ARBA" id="ARBA00022543"/>
    </source>
</evidence>
<evidence type="ECO:0000256" key="10">
    <source>
        <dbReference type="ARBA" id="ARBA00023170"/>
    </source>
</evidence>
<keyword evidence="4" id="KW-0716">Sensory transduction</keyword>
<dbReference type="GO" id="GO:0009881">
    <property type="term" value="F:photoreceptor activity"/>
    <property type="evidence" value="ECO:0007669"/>
    <property type="project" value="UniProtKB-KW"/>
</dbReference>
<dbReference type="GO" id="GO:0007602">
    <property type="term" value="P:phototransduction"/>
    <property type="evidence" value="ECO:0007669"/>
    <property type="project" value="UniProtKB-KW"/>
</dbReference>
<feature type="transmembrane region" description="Helical" evidence="11">
    <location>
        <begin position="114"/>
        <end position="135"/>
    </location>
</feature>
<feature type="transmembrane region" description="Helical" evidence="11">
    <location>
        <begin position="47"/>
        <end position="66"/>
    </location>
</feature>
<protein>
    <submittedName>
        <fullName evidence="12">cyanorhodopsin-II (CyR-II) P7104R</fullName>
    </submittedName>
</protein>
<feature type="transmembrane region" description="Helical" evidence="11">
    <location>
        <begin position="176"/>
        <end position="197"/>
    </location>
</feature>
<dbReference type="PRINTS" id="PR00251">
    <property type="entry name" value="BACTRLOPSIN"/>
</dbReference>
<proteinExistence type="evidence at protein level"/>
<name>A0AAJ6N6B2_9CYAN</name>
<dbReference type="GO" id="GO:0005216">
    <property type="term" value="F:monoatomic ion channel activity"/>
    <property type="evidence" value="ECO:0007669"/>
    <property type="project" value="InterPro"/>
</dbReference>
<dbReference type="SMR" id="A0AAJ6N6B2"/>
<organism evidence="12">
    <name type="scientific">Nodosilinea nodulosa PCC 7104</name>
    <dbReference type="NCBI Taxonomy" id="118166"/>
    <lineage>
        <taxon>Bacteria</taxon>
        <taxon>Bacillati</taxon>
        <taxon>Cyanobacteriota</taxon>
        <taxon>Cyanophyceae</taxon>
        <taxon>Nodosilineales</taxon>
        <taxon>Nodosilineaceae</taxon>
        <taxon>Nodosilinea</taxon>
    </lineage>
</organism>
<dbReference type="SUPFAM" id="SSF81321">
    <property type="entry name" value="Family A G protein-coupled receptor-like"/>
    <property type="match status" value="1"/>
</dbReference>
<dbReference type="Pfam" id="PF01036">
    <property type="entry name" value="Bac_rhodopsin"/>
    <property type="match status" value="1"/>
</dbReference>
<keyword evidence="9 11" id="KW-0472">Membrane</keyword>
<feature type="transmembrane region" description="Helical" evidence="11">
    <location>
        <begin position="209"/>
        <end position="230"/>
    </location>
</feature>
<evidence type="ECO:0000256" key="11">
    <source>
        <dbReference type="SAM" id="Phobius"/>
    </source>
</evidence>
<accession>A0AAJ6N6B2</accession>
<evidence type="ECO:0000256" key="2">
    <source>
        <dbReference type="ARBA" id="ARBA00008130"/>
    </source>
</evidence>
<evidence type="ECO:0000256" key="5">
    <source>
        <dbReference type="ARBA" id="ARBA00022692"/>
    </source>
</evidence>
<keyword evidence="8" id="KW-0157">Chromophore</keyword>
<feature type="transmembrane region" description="Helical" evidence="11">
    <location>
        <begin position="86"/>
        <end position="107"/>
    </location>
</feature>
<keyword evidence="13" id="KW-0002">3D-structure</keyword>
<evidence type="ECO:0007829" key="13">
    <source>
        <dbReference type="PDB" id="8H79"/>
    </source>
</evidence>
<evidence type="ECO:0000256" key="1">
    <source>
        <dbReference type="ARBA" id="ARBA00004141"/>
    </source>
</evidence>
<dbReference type="InterPro" id="IPR018229">
    <property type="entry name" value="Rhodopsin_retinal_BS"/>
</dbReference>
<comment type="similarity">
    <text evidence="2">Belongs to the archaeal/bacterial/fungal opsin family.</text>
</comment>
<dbReference type="Gene3D" id="1.20.1070.10">
    <property type="entry name" value="Rhodopsin 7-helix transmembrane proteins"/>
    <property type="match status" value="1"/>
</dbReference>